<accession>A0A414LFY1</accession>
<evidence type="ECO:0000256" key="3">
    <source>
        <dbReference type="ARBA" id="ARBA00022452"/>
    </source>
</evidence>
<evidence type="ECO:0000256" key="9">
    <source>
        <dbReference type="SAM" id="SignalP"/>
    </source>
</evidence>
<dbReference type="InterPro" id="IPR011662">
    <property type="entry name" value="Secretin/TonB_short_N"/>
</dbReference>
<dbReference type="PANTHER" id="PTHR30069">
    <property type="entry name" value="TONB-DEPENDENT OUTER MEMBRANE RECEPTOR"/>
    <property type="match status" value="1"/>
</dbReference>
<dbReference type="Gene3D" id="2.170.130.10">
    <property type="entry name" value="TonB-dependent receptor, plug domain"/>
    <property type="match status" value="1"/>
</dbReference>
<evidence type="ECO:0000313" key="13">
    <source>
        <dbReference type="Proteomes" id="UP000285650"/>
    </source>
</evidence>
<dbReference type="InterPro" id="IPR037066">
    <property type="entry name" value="Plug_dom_sf"/>
</dbReference>
<name>A0A414LFY1_9BACE</name>
<comment type="similarity">
    <text evidence="8">Belongs to the TonB-dependent receptor family.</text>
</comment>
<dbReference type="Pfam" id="PF07715">
    <property type="entry name" value="Plug"/>
    <property type="match status" value="1"/>
</dbReference>
<comment type="subcellular location">
    <subcellularLocation>
        <location evidence="1 8">Cell outer membrane</location>
        <topology evidence="1 8">Multi-pass membrane protein</topology>
    </subcellularLocation>
</comment>
<keyword evidence="6 8" id="KW-0472">Membrane</keyword>
<feature type="chain" id="PRO_5019425495" evidence="9">
    <location>
        <begin position="35"/>
        <end position="920"/>
    </location>
</feature>
<evidence type="ECO:0000256" key="2">
    <source>
        <dbReference type="ARBA" id="ARBA00022448"/>
    </source>
</evidence>
<evidence type="ECO:0000313" key="12">
    <source>
        <dbReference type="EMBL" id="RHE93554.1"/>
    </source>
</evidence>
<dbReference type="GO" id="GO:0044718">
    <property type="term" value="P:siderophore transmembrane transport"/>
    <property type="evidence" value="ECO:0007669"/>
    <property type="project" value="TreeGrafter"/>
</dbReference>
<evidence type="ECO:0000259" key="10">
    <source>
        <dbReference type="Pfam" id="PF07660"/>
    </source>
</evidence>
<dbReference type="PROSITE" id="PS52016">
    <property type="entry name" value="TONB_DEPENDENT_REC_3"/>
    <property type="match status" value="1"/>
</dbReference>
<dbReference type="Pfam" id="PF13715">
    <property type="entry name" value="CarbopepD_reg_2"/>
    <property type="match status" value="1"/>
</dbReference>
<dbReference type="SUPFAM" id="SSF49464">
    <property type="entry name" value="Carboxypeptidase regulatory domain-like"/>
    <property type="match status" value="1"/>
</dbReference>
<dbReference type="Gene3D" id="2.60.40.1120">
    <property type="entry name" value="Carboxypeptidase-like, regulatory domain"/>
    <property type="match status" value="1"/>
</dbReference>
<dbReference type="EMBL" id="QSKV01000003">
    <property type="protein sequence ID" value="RHE93554.1"/>
    <property type="molecule type" value="Genomic_DNA"/>
</dbReference>
<keyword evidence="7 8" id="KW-0998">Cell outer membrane</keyword>
<evidence type="ECO:0000256" key="5">
    <source>
        <dbReference type="ARBA" id="ARBA00022729"/>
    </source>
</evidence>
<dbReference type="InterPro" id="IPR036942">
    <property type="entry name" value="Beta-barrel_TonB_sf"/>
</dbReference>
<sequence>MKSSICSPRTIRKLFLVGAVLLSTCTLQSTLVFATCVLQANPSQTRFSIKLQNATLEEFVKQMEQKTGYSFIYGEEVRLNSRITLAVRDLTINEILRKAFEMQPIGFEISGKHILLHKRPMPQKTVSRRFTISGYVTDGASSETLIGANVLDSRQRVGTATNPFGFYTLTLPEGDAELSFSYLGYETRHSSFPLNQDTVLNIRLNTNNELAEVIILSDKKEAGIQATAMGAHEIPMAQIQHTPAVLGEADILKTIQLMPGVQAGTEGFSGLYVRGGGPDQNLILLDGIPIYNADHLLGVFSIFTPEAVKKVTLFKSSFPARYGGRLSSIVDVRTNDGDMKRYHGALSIGTLTDKIHLEGPIIKDRTSFSLSGRTTHTAFMGKAFSSGGDEFNYYFYDLNAKVNHKFNDRSRLFLSFYHGKDHYHFNFKENYSYNDSGSGNHYTNNYESKSGLNWGNTIAAGRWNYVFTNKLFSNTTIAFNSYRMILKGKSKEQNMYSSSPPLSYFYQYDSEYRSGIRDWSFRTDFDYTPIPSHHIKFGVEYLYHTFRPETNTSKMKEEENGVTEQDTLYNSISNSYLHGHEASVYAEDNFDIGSRTSLNAGVHVSLFNTQGKNYFSIQPRLSVHYRFDHGFSVKASFSQMAQYVHQLSSTPLAMPTDLWVPITKNIRPMHANQYSLGGYYTGVPGWEFSIEGYYKQMRNVLEYQNGVSFFGSSTNWEEKVEMGEGRSMGIEFMAQKTTGKTTGWLAYTLAKADRQFKDGSINDGERFPYKYDRRHSISLCVNHKFNERIDIGVSWIYNSGSTVTLPEQQTVILKPDGSIEQTNYISKRNNYRLPASHRLNIGVNFNKKTKHGMRTWNISLYNAYNSMNPTFVYGKRRDYDYLAYKDEYGKYTGGYNTSKLFIKKITLLPIIPSVTYTYKF</sequence>
<evidence type="ECO:0000256" key="7">
    <source>
        <dbReference type="ARBA" id="ARBA00023237"/>
    </source>
</evidence>
<reference evidence="12 13" key="1">
    <citation type="submission" date="2018-08" db="EMBL/GenBank/DDBJ databases">
        <title>A genome reference for cultivated species of the human gut microbiota.</title>
        <authorList>
            <person name="Zou Y."/>
            <person name="Xue W."/>
            <person name="Luo G."/>
        </authorList>
    </citation>
    <scope>NUCLEOTIDE SEQUENCE [LARGE SCALE GENOMIC DNA]</scope>
    <source>
        <strain evidence="12 13">AM27-17</strain>
    </source>
</reference>
<protein>
    <submittedName>
        <fullName evidence="12">TonB-dependent receptor</fullName>
    </submittedName>
</protein>
<dbReference type="PANTHER" id="PTHR30069:SF29">
    <property type="entry name" value="HEMOGLOBIN AND HEMOGLOBIN-HAPTOGLOBIN-BINDING PROTEIN 1-RELATED"/>
    <property type="match status" value="1"/>
</dbReference>
<evidence type="ECO:0000256" key="6">
    <source>
        <dbReference type="ARBA" id="ARBA00023136"/>
    </source>
</evidence>
<keyword evidence="4 8" id="KW-0812">Transmembrane</keyword>
<dbReference type="GO" id="GO:0015344">
    <property type="term" value="F:siderophore uptake transmembrane transporter activity"/>
    <property type="evidence" value="ECO:0007669"/>
    <property type="project" value="TreeGrafter"/>
</dbReference>
<feature type="signal peptide" evidence="9">
    <location>
        <begin position="1"/>
        <end position="34"/>
    </location>
</feature>
<dbReference type="Gene3D" id="2.40.170.20">
    <property type="entry name" value="TonB-dependent receptor, beta-barrel domain"/>
    <property type="match status" value="1"/>
</dbReference>
<keyword evidence="3 8" id="KW-1134">Transmembrane beta strand</keyword>
<evidence type="ECO:0000256" key="1">
    <source>
        <dbReference type="ARBA" id="ARBA00004571"/>
    </source>
</evidence>
<keyword evidence="12" id="KW-0675">Receptor</keyword>
<dbReference type="RefSeq" id="WP_118221196.1">
    <property type="nucleotide sequence ID" value="NZ_JADNIJ010000005.1"/>
</dbReference>
<dbReference type="Pfam" id="PF07660">
    <property type="entry name" value="STN"/>
    <property type="match status" value="1"/>
</dbReference>
<dbReference type="SUPFAM" id="SSF56935">
    <property type="entry name" value="Porins"/>
    <property type="match status" value="1"/>
</dbReference>
<evidence type="ECO:0000256" key="4">
    <source>
        <dbReference type="ARBA" id="ARBA00022692"/>
    </source>
</evidence>
<proteinExistence type="inferred from homology"/>
<feature type="domain" description="Secretin/TonB short N-terminal" evidence="10">
    <location>
        <begin position="69"/>
        <end position="116"/>
    </location>
</feature>
<dbReference type="InterPro" id="IPR039426">
    <property type="entry name" value="TonB-dep_rcpt-like"/>
</dbReference>
<comment type="caution">
    <text evidence="12">The sequence shown here is derived from an EMBL/GenBank/DDBJ whole genome shotgun (WGS) entry which is preliminary data.</text>
</comment>
<organism evidence="12 13">
    <name type="scientific">Bacteroides intestinalis</name>
    <dbReference type="NCBI Taxonomy" id="329854"/>
    <lineage>
        <taxon>Bacteria</taxon>
        <taxon>Pseudomonadati</taxon>
        <taxon>Bacteroidota</taxon>
        <taxon>Bacteroidia</taxon>
        <taxon>Bacteroidales</taxon>
        <taxon>Bacteroidaceae</taxon>
        <taxon>Bacteroides</taxon>
    </lineage>
</organism>
<evidence type="ECO:0000256" key="8">
    <source>
        <dbReference type="PROSITE-ProRule" id="PRU01360"/>
    </source>
</evidence>
<dbReference type="AlphaFoldDB" id="A0A414LFY1"/>
<dbReference type="Proteomes" id="UP000285650">
    <property type="component" value="Unassembled WGS sequence"/>
</dbReference>
<dbReference type="InterPro" id="IPR008969">
    <property type="entry name" value="CarboxyPept-like_regulatory"/>
</dbReference>
<gene>
    <name evidence="12" type="ORF">DW712_05620</name>
</gene>
<feature type="domain" description="TonB-dependent receptor plug" evidence="11">
    <location>
        <begin position="247"/>
        <end position="325"/>
    </location>
</feature>
<keyword evidence="2 8" id="KW-0813">Transport</keyword>
<dbReference type="GO" id="GO:0009279">
    <property type="term" value="C:cell outer membrane"/>
    <property type="evidence" value="ECO:0007669"/>
    <property type="project" value="UniProtKB-SubCell"/>
</dbReference>
<keyword evidence="5 9" id="KW-0732">Signal</keyword>
<evidence type="ECO:0000259" key="11">
    <source>
        <dbReference type="Pfam" id="PF07715"/>
    </source>
</evidence>
<dbReference type="InterPro" id="IPR012910">
    <property type="entry name" value="Plug_dom"/>
</dbReference>